<organism evidence="3 4">
    <name type="scientific">Nasonia vitripennis</name>
    <name type="common">Parasitic wasp</name>
    <dbReference type="NCBI Taxonomy" id="7425"/>
    <lineage>
        <taxon>Eukaryota</taxon>
        <taxon>Metazoa</taxon>
        <taxon>Ecdysozoa</taxon>
        <taxon>Arthropoda</taxon>
        <taxon>Hexapoda</taxon>
        <taxon>Insecta</taxon>
        <taxon>Pterygota</taxon>
        <taxon>Neoptera</taxon>
        <taxon>Endopterygota</taxon>
        <taxon>Hymenoptera</taxon>
        <taxon>Apocrita</taxon>
        <taxon>Proctotrupomorpha</taxon>
        <taxon>Chalcidoidea</taxon>
        <taxon>Pteromalidae</taxon>
        <taxon>Pteromalinae</taxon>
        <taxon>Nasonia</taxon>
    </lineage>
</organism>
<dbReference type="InParanoid" id="A0A7M7IN45"/>
<feature type="compositionally biased region" description="Basic and acidic residues" evidence="1">
    <location>
        <begin position="289"/>
        <end position="301"/>
    </location>
</feature>
<protein>
    <recommendedName>
        <fullName evidence="2">Nuclear receptor coactivator 4 N-terminal domain-containing protein</fullName>
    </recommendedName>
</protein>
<feature type="compositionally biased region" description="Polar residues" evidence="1">
    <location>
        <begin position="249"/>
        <end position="260"/>
    </location>
</feature>
<gene>
    <name evidence="3" type="primary">100116111</name>
</gene>
<dbReference type="OrthoDB" id="8176390at2759"/>
<name>A0A7M7IN45_NASVI</name>
<evidence type="ECO:0000313" key="3">
    <source>
        <dbReference type="EnsemblMetazoa" id="XP_016837165"/>
    </source>
</evidence>
<reference evidence="3" key="1">
    <citation type="submission" date="2021-01" db="UniProtKB">
        <authorList>
            <consortium name="EnsemblMetazoa"/>
        </authorList>
    </citation>
    <scope>IDENTIFICATION</scope>
</reference>
<dbReference type="KEGG" id="nvi:100116111"/>
<feature type="domain" description="Nuclear receptor coactivator 4 N-terminal" evidence="2">
    <location>
        <begin position="26"/>
        <end position="102"/>
    </location>
</feature>
<dbReference type="Proteomes" id="UP000002358">
    <property type="component" value="Chromosome 2"/>
</dbReference>
<proteinExistence type="predicted"/>
<sequence>MVGKDEGLGDIDDESLARVKLISDKKKQLEESTDQVRQEIRSCFERLSDALRGREKQLLRQVEAIHRQQLSLVQSNSELLPCITSSLNANLDSESQLLEQLRNFGKIELSNSIAVNDTEPYKVEEYIEAGEDYVSFDKSLKKESEEFDVSSVIRYRKRDSSGNHSKTISINLNCTSCDSCKYETDSNSKIGVATTTKKLDERPASPLPSPSCSTSSASSSEKQSPVKESEEKLASPTEPESRNYYFGENHSSSICNNASSPVEKLDDESKDASSKATVGEDESAGAKAQDIKAKDGGGEEHPIQIQQWLQQILAETETEPIIHEIGHISKIPNARLYREFPVET</sequence>
<dbReference type="InterPro" id="IPR022174">
    <property type="entry name" value="NCOA4_N"/>
</dbReference>
<evidence type="ECO:0000259" key="2">
    <source>
        <dbReference type="Pfam" id="PF12489"/>
    </source>
</evidence>
<evidence type="ECO:0000313" key="4">
    <source>
        <dbReference type="Proteomes" id="UP000002358"/>
    </source>
</evidence>
<dbReference type="AlphaFoldDB" id="A0A7M7IN45"/>
<dbReference type="OMA" id="LPRCKDF"/>
<keyword evidence="4" id="KW-1185">Reference proteome</keyword>
<accession>A0A7M7IN45</accession>
<dbReference type="Pfam" id="PF12489">
    <property type="entry name" value="ARA70"/>
    <property type="match status" value="1"/>
</dbReference>
<feature type="region of interest" description="Disordered" evidence="1">
    <location>
        <begin position="195"/>
        <end position="301"/>
    </location>
</feature>
<feature type="compositionally biased region" description="Low complexity" evidence="1">
    <location>
        <begin position="210"/>
        <end position="223"/>
    </location>
</feature>
<feature type="compositionally biased region" description="Basic and acidic residues" evidence="1">
    <location>
        <begin position="224"/>
        <end position="233"/>
    </location>
</feature>
<evidence type="ECO:0000256" key="1">
    <source>
        <dbReference type="SAM" id="MobiDB-lite"/>
    </source>
</evidence>
<dbReference type="EnsemblMetazoa" id="XM_016981676">
    <property type="protein sequence ID" value="XP_016837165"/>
    <property type="gene ID" value="LOC100116111"/>
</dbReference>
<dbReference type="SMR" id="A0A7M7IN45"/>